<comment type="caution">
    <text evidence="2">The sequence shown here is derived from an EMBL/GenBank/DDBJ whole genome shotgun (WGS) entry which is preliminary data.</text>
</comment>
<dbReference type="AlphaFoldDB" id="A0AAV7MHM0"/>
<evidence type="ECO:0000313" key="3">
    <source>
        <dbReference type="Proteomes" id="UP001066276"/>
    </source>
</evidence>
<proteinExistence type="predicted"/>
<protein>
    <submittedName>
        <fullName evidence="2">Uncharacterized protein</fullName>
    </submittedName>
</protein>
<sequence length="114" mass="12871">MALKLVPGSENPVQLNDSQIALVSDKLEDSELQMLLENFREVFDSKIGVDSAAISDLEGQHTSANPRSRPGYERQMELFRAVTRFINGEGSDENGTDEWRTLSWETAKEDARRQ</sequence>
<organism evidence="2 3">
    <name type="scientific">Pleurodeles waltl</name>
    <name type="common">Iberian ribbed newt</name>
    <dbReference type="NCBI Taxonomy" id="8319"/>
    <lineage>
        <taxon>Eukaryota</taxon>
        <taxon>Metazoa</taxon>
        <taxon>Chordata</taxon>
        <taxon>Craniata</taxon>
        <taxon>Vertebrata</taxon>
        <taxon>Euteleostomi</taxon>
        <taxon>Amphibia</taxon>
        <taxon>Batrachia</taxon>
        <taxon>Caudata</taxon>
        <taxon>Salamandroidea</taxon>
        <taxon>Salamandridae</taxon>
        <taxon>Pleurodelinae</taxon>
        <taxon>Pleurodeles</taxon>
    </lineage>
</organism>
<gene>
    <name evidence="2" type="ORF">NDU88_005669</name>
</gene>
<accession>A0AAV7MHM0</accession>
<reference evidence="2" key="1">
    <citation type="journal article" date="2022" name="bioRxiv">
        <title>Sequencing and chromosome-scale assembly of the giantPleurodeles waltlgenome.</title>
        <authorList>
            <person name="Brown T."/>
            <person name="Elewa A."/>
            <person name="Iarovenko S."/>
            <person name="Subramanian E."/>
            <person name="Araus A.J."/>
            <person name="Petzold A."/>
            <person name="Susuki M."/>
            <person name="Suzuki K.-i.T."/>
            <person name="Hayashi T."/>
            <person name="Toyoda A."/>
            <person name="Oliveira C."/>
            <person name="Osipova E."/>
            <person name="Leigh N.D."/>
            <person name="Simon A."/>
            <person name="Yun M.H."/>
        </authorList>
    </citation>
    <scope>NUCLEOTIDE SEQUENCE</scope>
    <source>
        <strain evidence="2">20211129_DDA</strain>
        <tissue evidence="2">Liver</tissue>
    </source>
</reference>
<dbReference type="Proteomes" id="UP001066276">
    <property type="component" value="Chromosome 10"/>
</dbReference>
<keyword evidence="3" id="KW-1185">Reference proteome</keyword>
<evidence type="ECO:0000313" key="2">
    <source>
        <dbReference type="EMBL" id="KAJ1100588.1"/>
    </source>
</evidence>
<evidence type="ECO:0000256" key="1">
    <source>
        <dbReference type="SAM" id="MobiDB-lite"/>
    </source>
</evidence>
<dbReference type="EMBL" id="JANPWB010000014">
    <property type="protein sequence ID" value="KAJ1100588.1"/>
    <property type="molecule type" value="Genomic_DNA"/>
</dbReference>
<name>A0AAV7MHM0_PLEWA</name>
<feature type="region of interest" description="Disordered" evidence="1">
    <location>
        <begin position="87"/>
        <end position="114"/>
    </location>
</feature>